<dbReference type="AlphaFoldDB" id="A0AA41UPV4"/>
<comment type="caution">
    <text evidence="7">The sequence shown here is derived from an EMBL/GenBank/DDBJ whole genome shotgun (WGS) entry which is preliminary data.</text>
</comment>
<feature type="transmembrane region" description="Helical" evidence="5">
    <location>
        <begin position="76"/>
        <end position="94"/>
    </location>
</feature>
<keyword evidence="8" id="KW-1185">Reference proteome</keyword>
<dbReference type="GO" id="GO:0035435">
    <property type="term" value="P:phosphate ion transmembrane transport"/>
    <property type="evidence" value="ECO:0007669"/>
    <property type="project" value="TreeGrafter"/>
</dbReference>
<dbReference type="PANTHER" id="PTHR43826">
    <property type="entry name" value="GLUCOSE-6-PHOSPHATE EXCHANGER SLC37A4"/>
    <property type="match status" value="1"/>
</dbReference>
<protein>
    <submittedName>
        <fullName evidence="7">MFS transporter</fullName>
    </submittedName>
</protein>
<dbReference type="GO" id="GO:0061513">
    <property type="term" value="F:glucose 6-phosphate:phosphate antiporter activity"/>
    <property type="evidence" value="ECO:0007669"/>
    <property type="project" value="TreeGrafter"/>
</dbReference>
<dbReference type="SUPFAM" id="SSF103473">
    <property type="entry name" value="MFS general substrate transporter"/>
    <property type="match status" value="1"/>
</dbReference>
<feature type="transmembrane region" description="Helical" evidence="5">
    <location>
        <begin position="289"/>
        <end position="308"/>
    </location>
</feature>
<evidence type="ECO:0000256" key="2">
    <source>
        <dbReference type="ARBA" id="ARBA00022692"/>
    </source>
</evidence>
<feature type="transmembrane region" description="Helical" evidence="5">
    <location>
        <begin position="46"/>
        <end position="69"/>
    </location>
</feature>
<dbReference type="Proteomes" id="UP001165427">
    <property type="component" value="Unassembled WGS sequence"/>
</dbReference>
<keyword evidence="4 5" id="KW-0472">Membrane</keyword>
<feature type="domain" description="Major facilitator superfamily (MFS) profile" evidence="6">
    <location>
        <begin position="11"/>
        <end position="412"/>
    </location>
</feature>
<sequence>MMPDAVKRWVIFLMATLLFVLSQFYRSSIAVITPDLMRDLAVTPRGLSLISAAFFYAFALTQIPITIYLDKIGPRIAMTALSLVAAGGALVFAAGHTVNVLTAGRILMGIGMACNLMGTLKLITLWFTPLRFATLSAIVFSLGTLGNLVAATPLVLLTQALGWRRAFLVIAGFNLLLTLLFYLIARDGPATSPTTARTKAAAGPSRAIFHDMGRLFGRKDYWIISLGTFCRYGIFAAVQALWAGPFLIQAMGIAPVQAGNLLVLLSIGLLAGSPLWGWLSDAVLKKRKAIVIAGLFSMGLLLLLLTRLTPETALPVFGVLFFAFGFCSSAGNIMYAHIKERMPPENAGAAMTGINFFTMTGVAFFMQGLGYLLALRHPQTALSATAFNEMFLLCAVCLWVTASVYLATRETSPGR</sequence>
<evidence type="ECO:0000256" key="3">
    <source>
        <dbReference type="ARBA" id="ARBA00022989"/>
    </source>
</evidence>
<dbReference type="GO" id="GO:0016020">
    <property type="term" value="C:membrane"/>
    <property type="evidence" value="ECO:0007669"/>
    <property type="project" value="UniProtKB-ARBA"/>
</dbReference>
<organism evidence="7 8">
    <name type="scientific">Desulfatitalea alkaliphila</name>
    <dbReference type="NCBI Taxonomy" id="2929485"/>
    <lineage>
        <taxon>Bacteria</taxon>
        <taxon>Pseudomonadati</taxon>
        <taxon>Thermodesulfobacteriota</taxon>
        <taxon>Desulfobacteria</taxon>
        <taxon>Desulfobacterales</taxon>
        <taxon>Desulfosarcinaceae</taxon>
        <taxon>Desulfatitalea</taxon>
    </lineage>
</organism>
<keyword evidence="3 5" id="KW-1133">Transmembrane helix</keyword>
<evidence type="ECO:0000256" key="5">
    <source>
        <dbReference type="SAM" id="Phobius"/>
    </source>
</evidence>
<feature type="transmembrane region" description="Helical" evidence="5">
    <location>
        <begin position="314"/>
        <end position="335"/>
    </location>
</feature>
<feature type="transmembrane region" description="Helical" evidence="5">
    <location>
        <begin position="139"/>
        <end position="160"/>
    </location>
</feature>
<evidence type="ECO:0000313" key="7">
    <source>
        <dbReference type="EMBL" id="MCJ8500818.1"/>
    </source>
</evidence>
<feature type="transmembrane region" description="Helical" evidence="5">
    <location>
        <begin position="347"/>
        <end position="370"/>
    </location>
</feature>
<comment type="subcellular location">
    <subcellularLocation>
        <location evidence="1">Endomembrane system</location>
        <topology evidence="1">Multi-pass membrane protein</topology>
    </subcellularLocation>
</comment>
<proteinExistence type="predicted"/>
<evidence type="ECO:0000313" key="8">
    <source>
        <dbReference type="Proteomes" id="UP001165427"/>
    </source>
</evidence>
<dbReference type="InterPro" id="IPR051337">
    <property type="entry name" value="OPA_Antiporter"/>
</dbReference>
<name>A0AA41UPV4_9BACT</name>
<dbReference type="InterPro" id="IPR011701">
    <property type="entry name" value="MFS"/>
</dbReference>
<feature type="transmembrane region" description="Helical" evidence="5">
    <location>
        <begin position="390"/>
        <end position="408"/>
    </location>
</feature>
<feature type="transmembrane region" description="Helical" evidence="5">
    <location>
        <begin position="221"/>
        <end position="242"/>
    </location>
</feature>
<dbReference type="PANTHER" id="PTHR43826:SF3">
    <property type="entry name" value="GLUCOSE-6-PHOSPHATE EXCHANGER SLC37A4"/>
    <property type="match status" value="1"/>
</dbReference>
<keyword evidence="2 5" id="KW-0812">Transmembrane</keyword>
<feature type="transmembrane region" description="Helical" evidence="5">
    <location>
        <begin position="166"/>
        <end position="185"/>
    </location>
</feature>
<evidence type="ECO:0000256" key="4">
    <source>
        <dbReference type="ARBA" id="ARBA00023136"/>
    </source>
</evidence>
<evidence type="ECO:0000256" key="1">
    <source>
        <dbReference type="ARBA" id="ARBA00004127"/>
    </source>
</evidence>
<dbReference type="InterPro" id="IPR020846">
    <property type="entry name" value="MFS_dom"/>
</dbReference>
<dbReference type="PROSITE" id="PS50850">
    <property type="entry name" value="MFS"/>
    <property type="match status" value="1"/>
</dbReference>
<evidence type="ECO:0000259" key="6">
    <source>
        <dbReference type="PROSITE" id="PS50850"/>
    </source>
</evidence>
<dbReference type="Gene3D" id="1.20.1250.20">
    <property type="entry name" value="MFS general substrate transporter like domains"/>
    <property type="match status" value="2"/>
</dbReference>
<dbReference type="GO" id="GO:0012505">
    <property type="term" value="C:endomembrane system"/>
    <property type="evidence" value="ECO:0007669"/>
    <property type="project" value="UniProtKB-SubCell"/>
</dbReference>
<feature type="transmembrane region" description="Helical" evidence="5">
    <location>
        <begin position="106"/>
        <end position="127"/>
    </location>
</feature>
<feature type="transmembrane region" description="Helical" evidence="5">
    <location>
        <begin position="254"/>
        <end position="277"/>
    </location>
</feature>
<dbReference type="Pfam" id="PF07690">
    <property type="entry name" value="MFS_1"/>
    <property type="match status" value="1"/>
</dbReference>
<accession>A0AA41UPV4</accession>
<dbReference type="InterPro" id="IPR036259">
    <property type="entry name" value="MFS_trans_sf"/>
</dbReference>
<gene>
    <name evidence="7" type="ORF">MRX98_09570</name>
</gene>
<dbReference type="RefSeq" id="WP_246906373.1">
    <property type="nucleotide sequence ID" value="NZ_JALJRB010000008.1"/>
</dbReference>
<dbReference type="EMBL" id="JALJRB010000008">
    <property type="protein sequence ID" value="MCJ8500818.1"/>
    <property type="molecule type" value="Genomic_DNA"/>
</dbReference>
<reference evidence="7" key="1">
    <citation type="submission" date="2022-04" db="EMBL/GenBank/DDBJ databases">
        <title>Desulfatitalea alkaliphila sp. nov., a novel anaerobic sulfate-reducing bacterium isolated from terrestrial mud volcano, Taman Peninsula, Russia.</title>
        <authorList>
            <person name="Khomyakova M.A."/>
            <person name="Merkel A.Y."/>
            <person name="Slobodkin A.I."/>
        </authorList>
    </citation>
    <scope>NUCLEOTIDE SEQUENCE</scope>
    <source>
        <strain evidence="7">M08but</strain>
    </source>
</reference>